<reference evidence="13" key="1">
    <citation type="submission" date="2025-08" db="UniProtKB">
        <authorList>
            <consortium name="RefSeq"/>
        </authorList>
    </citation>
    <scope>IDENTIFICATION</scope>
</reference>
<dbReference type="PROSITE" id="PS00610">
    <property type="entry name" value="NA_NEUROTRAN_SYMP_1"/>
    <property type="match status" value="1"/>
</dbReference>
<feature type="transmembrane region" description="Helical" evidence="11">
    <location>
        <begin position="330"/>
        <end position="351"/>
    </location>
</feature>
<dbReference type="GO" id="GO:0015293">
    <property type="term" value="F:symporter activity"/>
    <property type="evidence" value="ECO:0007669"/>
    <property type="project" value="UniProtKB-KW"/>
</dbReference>
<keyword evidence="7 11" id="KW-0472">Membrane</keyword>
<feature type="transmembrane region" description="Helical" evidence="11">
    <location>
        <begin position="223"/>
        <end position="242"/>
    </location>
</feature>
<keyword evidence="4 10" id="KW-0812">Transmembrane</keyword>
<feature type="transmembrane region" description="Helical" evidence="11">
    <location>
        <begin position="58"/>
        <end position="77"/>
    </location>
</feature>
<feature type="transmembrane region" description="Helical" evidence="11">
    <location>
        <begin position="504"/>
        <end position="525"/>
    </location>
</feature>
<evidence type="ECO:0000256" key="10">
    <source>
        <dbReference type="RuleBase" id="RU003732"/>
    </source>
</evidence>
<feature type="transmembrane region" description="Helical" evidence="11">
    <location>
        <begin position="431"/>
        <end position="455"/>
    </location>
</feature>
<proteinExistence type="inferred from homology"/>
<feature type="disulfide bond" evidence="9">
    <location>
        <begin position="171"/>
        <end position="180"/>
    </location>
</feature>
<dbReference type="NCBIfam" id="NF037979">
    <property type="entry name" value="Na_transp"/>
    <property type="match status" value="1"/>
</dbReference>
<evidence type="ECO:0000256" key="4">
    <source>
        <dbReference type="ARBA" id="ARBA00022692"/>
    </source>
</evidence>
<keyword evidence="3 10" id="KW-0813">Transport</keyword>
<keyword evidence="9" id="KW-1015">Disulfide bond</keyword>
<dbReference type="Proteomes" id="UP000694867">
    <property type="component" value="Unplaced"/>
</dbReference>
<dbReference type="RefSeq" id="XP_003741252.1">
    <property type="nucleotide sequence ID" value="XM_003741204.3"/>
</dbReference>
<name>A0AAJ6VWR3_9ACAR</name>
<comment type="similarity">
    <text evidence="2 10">Belongs to the sodium:neurotransmitter symporter (SNF) (TC 2.A.22) family.</text>
</comment>
<dbReference type="GO" id="GO:0035725">
    <property type="term" value="P:sodium ion transmembrane transport"/>
    <property type="evidence" value="ECO:0007669"/>
    <property type="project" value="TreeGrafter"/>
</dbReference>
<evidence type="ECO:0000256" key="8">
    <source>
        <dbReference type="PIRSR" id="PIRSR600175-1"/>
    </source>
</evidence>
<feature type="transmembrane region" description="Helical" evidence="11">
    <location>
        <begin position="132"/>
        <end position="159"/>
    </location>
</feature>
<dbReference type="SUPFAM" id="SSF161070">
    <property type="entry name" value="SNF-like"/>
    <property type="match status" value="1"/>
</dbReference>
<dbReference type="AlphaFoldDB" id="A0AAJ6VWR3"/>
<accession>A0AAJ6VWR3</accession>
<dbReference type="PROSITE" id="PS00754">
    <property type="entry name" value="NA_NEUROTRAN_SYMP_2"/>
    <property type="match status" value="1"/>
</dbReference>
<dbReference type="PANTHER" id="PTHR11616">
    <property type="entry name" value="SODIUM/CHLORIDE DEPENDENT TRANSPORTER"/>
    <property type="match status" value="1"/>
</dbReference>
<feature type="transmembrane region" description="Helical" evidence="11">
    <location>
        <begin position="89"/>
        <end position="111"/>
    </location>
</feature>
<keyword evidence="8" id="KW-0915">Sodium</keyword>
<feature type="binding site" evidence="8">
    <location>
        <position position="69"/>
    </location>
    <ligand>
        <name>Na(+)</name>
        <dbReference type="ChEBI" id="CHEBI:29101"/>
        <label>1</label>
    </ligand>
</feature>
<feature type="binding site" evidence="8">
    <location>
        <position position="68"/>
    </location>
    <ligand>
        <name>Na(+)</name>
        <dbReference type="ChEBI" id="CHEBI:29101"/>
        <label>1</label>
    </ligand>
</feature>
<dbReference type="PANTHER" id="PTHR11616:SF309">
    <property type="entry name" value="TRANSPORTER"/>
    <property type="match status" value="1"/>
</dbReference>
<feature type="binding site" evidence="8">
    <location>
        <position position="304"/>
    </location>
    <ligand>
        <name>Na(+)</name>
        <dbReference type="ChEBI" id="CHEBI:29101"/>
        <label>1</label>
    </ligand>
</feature>
<dbReference type="CDD" id="cd11496">
    <property type="entry name" value="SLC6sbd-TauT-like"/>
    <property type="match status" value="1"/>
</dbReference>
<keyword evidence="8" id="KW-0479">Metal-binding</keyword>
<feature type="transmembrane region" description="Helical" evidence="11">
    <location>
        <begin position="293"/>
        <end position="318"/>
    </location>
</feature>
<feature type="transmembrane region" description="Helical" evidence="11">
    <location>
        <begin position="384"/>
        <end position="403"/>
    </location>
</feature>
<evidence type="ECO:0000256" key="11">
    <source>
        <dbReference type="SAM" id="Phobius"/>
    </source>
</evidence>
<evidence type="ECO:0000256" key="2">
    <source>
        <dbReference type="ARBA" id="ARBA00006459"/>
    </source>
</evidence>
<evidence type="ECO:0000256" key="9">
    <source>
        <dbReference type="PIRSR" id="PIRSR600175-2"/>
    </source>
</evidence>
<evidence type="ECO:0000256" key="3">
    <source>
        <dbReference type="ARBA" id="ARBA00022448"/>
    </source>
</evidence>
<dbReference type="GO" id="GO:0046872">
    <property type="term" value="F:metal ion binding"/>
    <property type="evidence" value="ECO:0007669"/>
    <property type="project" value="UniProtKB-KW"/>
</dbReference>
<evidence type="ECO:0000256" key="1">
    <source>
        <dbReference type="ARBA" id="ARBA00004141"/>
    </source>
</evidence>
<evidence type="ECO:0000256" key="6">
    <source>
        <dbReference type="ARBA" id="ARBA00022989"/>
    </source>
</evidence>
<evidence type="ECO:0000256" key="7">
    <source>
        <dbReference type="ARBA" id="ARBA00023136"/>
    </source>
</evidence>
<dbReference type="InterPro" id="IPR037272">
    <property type="entry name" value="SNS_sf"/>
</dbReference>
<keyword evidence="5 10" id="KW-0769">Symport</keyword>
<comment type="subcellular location">
    <subcellularLocation>
        <location evidence="1">Membrane</location>
        <topology evidence="1">Multi-pass membrane protein</topology>
    </subcellularLocation>
</comment>
<feature type="binding site" evidence="8">
    <location>
        <position position="404"/>
    </location>
    <ligand>
        <name>Na(+)</name>
        <dbReference type="ChEBI" id="CHEBI:29101"/>
        <label>1</label>
    </ligand>
</feature>
<keyword evidence="12" id="KW-1185">Reference proteome</keyword>
<feature type="transmembrane region" description="Helical" evidence="11">
    <location>
        <begin position="461"/>
        <end position="484"/>
    </location>
</feature>
<evidence type="ECO:0000313" key="12">
    <source>
        <dbReference type="Proteomes" id="UP000694867"/>
    </source>
</evidence>
<dbReference type="GeneID" id="100909063"/>
<dbReference type="PRINTS" id="PR00176">
    <property type="entry name" value="NANEUSMPORT"/>
</dbReference>
<sequence>MRSKDGAGGPRYELAYDKDIDCNSINYHDQEAGPLPKKCAPGDSEEELPVRGNWDGQLDFIFGCVSYAVGLGNVWRFPYLAYENGGGAFLVPFFISIVLCGVPLFMMEVSIGQYLNTGGIGIWNLVPMFKGVGYASMVMIGLSNIYYIVLIAYTLYYFVASFSSPLPWENCGNEWNTETCVGLRENRTFANGTATSAVKEYWDRNVLGITSGLHELGSLRPELVIYLFIAWLLVYMVIWKGLHQSGKIIWCTALFPYAILCILFIRGVTLEGASEGLSFYLKPDWSKLADPKVWIAAGTQVLFSYGIGIGANVALGSYNKYNHNFYKDSLIVCAICSGTSLFAGFVIFSVLGHMAHVQGKAVAEVAKSGPGLAFLAYPEVVVQLPWASAWAILFFLMLIVLGIDSQFCTVEALVTGLVDEFAVQLRPHRRLFTLGIVCLQFCLGLPIVTQGGMYIFQLMDFFSASGVSLCTVVLFEILGFSYIYGANRIYENIEDMIGFRPNRYFVFCWLFAAPVVILGMLLFYLLEHEPLTYSNTYVYPWWGEAIGWCMAMASIIWIPLYALFFLCSTPGTFLERIKKGVTPQVVPRKAQEGTPTSEESVTMDNPVTSVQLLLRPEKV</sequence>
<evidence type="ECO:0000313" key="13">
    <source>
        <dbReference type="RefSeq" id="XP_003741252.1"/>
    </source>
</evidence>
<organism evidence="12 13">
    <name type="scientific">Galendromus occidentalis</name>
    <name type="common">western predatory mite</name>
    <dbReference type="NCBI Taxonomy" id="34638"/>
    <lineage>
        <taxon>Eukaryota</taxon>
        <taxon>Metazoa</taxon>
        <taxon>Ecdysozoa</taxon>
        <taxon>Arthropoda</taxon>
        <taxon>Chelicerata</taxon>
        <taxon>Arachnida</taxon>
        <taxon>Acari</taxon>
        <taxon>Parasitiformes</taxon>
        <taxon>Mesostigmata</taxon>
        <taxon>Gamasina</taxon>
        <taxon>Phytoseioidea</taxon>
        <taxon>Phytoseiidae</taxon>
        <taxon>Typhlodrominae</taxon>
        <taxon>Galendromus</taxon>
    </lineage>
</organism>
<dbReference type="Pfam" id="PF00209">
    <property type="entry name" value="SNF"/>
    <property type="match status" value="1"/>
</dbReference>
<feature type="binding site" evidence="8">
    <location>
        <position position="401"/>
    </location>
    <ligand>
        <name>Na(+)</name>
        <dbReference type="ChEBI" id="CHEBI:29101"/>
        <label>1</label>
    </ligand>
</feature>
<evidence type="ECO:0000256" key="5">
    <source>
        <dbReference type="ARBA" id="ARBA00022847"/>
    </source>
</evidence>
<gene>
    <name evidence="13" type="primary">LOC100909063</name>
</gene>
<feature type="binding site" evidence="8">
    <location>
        <position position="73"/>
    </location>
    <ligand>
        <name>Na(+)</name>
        <dbReference type="ChEBI" id="CHEBI:29101"/>
        <label>1</label>
    </ligand>
</feature>
<dbReference type="GO" id="GO:0005886">
    <property type="term" value="C:plasma membrane"/>
    <property type="evidence" value="ECO:0007669"/>
    <property type="project" value="TreeGrafter"/>
</dbReference>
<feature type="binding site" evidence="8">
    <location>
        <position position="405"/>
    </location>
    <ligand>
        <name>Na(+)</name>
        <dbReference type="ChEBI" id="CHEBI:29101"/>
        <label>1</label>
    </ligand>
</feature>
<feature type="transmembrane region" description="Helical" evidence="11">
    <location>
        <begin position="545"/>
        <end position="567"/>
    </location>
</feature>
<dbReference type="GO" id="GO:0006865">
    <property type="term" value="P:amino acid transport"/>
    <property type="evidence" value="ECO:0007669"/>
    <property type="project" value="TreeGrafter"/>
</dbReference>
<protein>
    <recommendedName>
        <fullName evidence="10">Transporter</fullName>
    </recommendedName>
</protein>
<dbReference type="InterPro" id="IPR000175">
    <property type="entry name" value="Na/ntran_symport"/>
</dbReference>
<dbReference type="KEGG" id="goe:100909063"/>
<dbReference type="PROSITE" id="PS50267">
    <property type="entry name" value="NA_NEUROTRAN_SYMP_3"/>
    <property type="match status" value="1"/>
</dbReference>
<feature type="transmembrane region" description="Helical" evidence="11">
    <location>
        <begin position="254"/>
        <end position="273"/>
    </location>
</feature>
<keyword evidence="6 11" id="KW-1133">Transmembrane helix</keyword>